<evidence type="ECO:0000313" key="7">
    <source>
        <dbReference type="Proteomes" id="UP000661077"/>
    </source>
</evidence>
<dbReference type="InterPro" id="IPR006162">
    <property type="entry name" value="Ppantetheine_attach_site"/>
</dbReference>
<dbReference type="RefSeq" id="WP_203171030.1">
    <property type="nucleotide sequence ID" value="NZ_JAEVLS010000011.1"/>
</dbReference>
<evidence type="ECO:0000256" key="1">
    <source>
        <dbReference type="ARBA" id="ARBA00001957"/>
    </source>
</evidence>
<dbReference type="Gene3D" id="3.40.50.980">
    <property type="match status" value="2"/>
</dbReference>
<evidence type="ECO:0000256" key="3">
    <source>
        <dbReference type="ARBA" id="ARBA00022553"/>
    </source>
</evidence>
<dbReference type="InterPro" id="IPR036291">
    <property type="entry name" value="NAD(P)-bd_dom_sf"/>
</dbReference>
<feature type="domain" description="Carrier" evidence="5">
    <location>
        <begin position="1021"/>
        <end position="1096"/>
    </location>
</feature>
<dbReference type="Pfam" id="PF00668">
    <property type="entry name" value="Condensation"/>
    <property type="match status" value="1"/>
</dbReference>
<dbReference type="Pfam" id="PF07993">
    <property type="entry name" value="NAD_binding_4"/>
    <property type="match status" value="1"/>
</dbReference>
<dbReference type="InterPro" id="IPR000873">
    <property type="entry name" value="AMP-dep_synth/lig_dom"/>
</dbReference>
<dbReference type="InterPro" id="IPR013120">
    <property type="entry name" value="FAR_NAD-bd"/>
</dbReference>
<evidence type="ECO:0000259" key="5">
    <source>
        <dbReference type="PROSITE" id="PS50075"/>
    </source>
</evidence>
<dbReference type="PANTHER" id="PTHR45527">
    <property type="entry name" value="NONRIBOSOMAL PEPTIDE SYNTHETASE"/>
    <property type="match status" value="1"/>
</dbReference>
<comment type="cofactor">
    <cofactor evidence="1">
        <name>pantetheine 4'-phosphate</name>
        <dbReference type="ChEBI" id="CHEBI:47942"/>
    </cofactor>
</comment>
<reference evidence="6 7" key="1">
    <citation type="journal article" date="2021" name="Int. J. Syst. Evol. Microbiol.">
        <title>Steroidobacter gossypii sp. nov., isolated from soil of cotton cropping field.</title>
        <authorList>
            <person name="Huang R."/>
            <person name="Yang S."/>
            <person name="Zhen C."/>
            <person name="Liu W."/>
        </authorList>
    </citation>
    <scope>NUCLEOTIDE SEQUENCE [LARGE SCALE GENOMIC DNA]</scope>
    <source>
        <strain evidence="6 7">S1-65</strain>
    </source>
</reference>
<dbReference type="PANTHER" id="PTHR45527:SF1">
    <property type="entry name" value="FATTY ACID SYNTHASE"/>
    <property type="match status" value="1"/>
</dbReference>
<comment type="caution">
    <text evidence="6">The sequence shown here is derived from an EMBL/GenBank/DDBJ whole genome shotgun (WGS) entry which is preliminary data.</text>
</comment>
<dbReference type="Gene3D" id="3.30.559.30">
    <property type="entry name" value="Nonribosomal peptide synthetase, condensation domain"/>
    <property type="match status" value="1"/>
</dbReference>
<dbReference type="NCBIfam" id="TIGR01733">
    <property type="entry name" value="AA-adenyl-dom"/>
    <property type="match status" value="1"/>
</dbReference>
<gene>
    <name evidence="6" type="ORF">JM946_29345</name>
</gene>
<dbReference type="SUPFAM" id="SSF51735">
    <property type="entry name" value="NAD(P)-binding Rossmann-fold domains"/>
    <property type="match status" value="1"/>
</dbReference>
<dbReference type="CDD" id="cd19531">
    <property type="entry name" value="LCL_NRPS-like"/>
    <property type="match status" value="1"/>
</dbReference>
<dbReference type="InterPro" id="IPR009081">
    <property type="entry name" value="PP-bd_ACP"/>
</dbReference>
<dbReference type="InterPro" id="IPR010080">
    <property type="entry name" value="Thioester_reductase-like_dom"/>
</dbReference>
<dbReference type="Gene3D" id="3.30.300.30">
    <property type="match status" value="1"/>
</dbReference>
<dbReference type="PROSITE" id="PS50075">
    <property type="entry name" value="CARRIER"/>
    <property type="match status" value="1"/>
</dbReference>
<evidence type="ECO:0000256" key="2">
    <source>
        <dbReference type="ARBA" id="ARBA00022450"/>
    </source>
</evidence>
<dbReference type="SUPFAM" id="SSF52777">
    <property type="entry name" value="CoA-dependent acyltransferases"/>
    <property type="match status" value="2"/>
</dbReference>
<dbReference type="PROSITE" id="PS00455">
    <property type="entry name" value="AMP_BINDING"/>
    <property type="match status" value="1"/>
</dbReference>
<keyword evidence="4" id="KW-0436">Ligase</keyword>
<dbReference type="Gene3D" id="3.40.50.720">
    <property type="entry name" value="NAD(P)-binding Rossmann-like Domain"/>
    <property type="match status" value="1"/>
</dbReference>
<keyword evidence="7" id="KW-1185">Reference proteome</keyword>
<keyword evidence="2" id="KW-0596">Phosphopantetheine</keyword>
<dbReference type="InterPro" id="IPR020845">
    <property type="entry name" value="AMP-binding_CS"/>
</dbReference>
<accession>A0ABS1X6K3</accession>
<sequence length="1518" mass="171742">MNDAHNDLRHLSLAEINELRNRSVARKKRTQIPPLVPQERGKSLPLSFAQERLWYIDQLGLVGAAYNAVMLTRLEGKLKVKALERSFSEVLRRHEILRTRFDVVAGQPNQVIDPPMPFELPIVDLSALQKEQRTRALHQASADEARRPFDLATGPLIRVLALKLSEHEHVLLMAFHHIVTDGWSWRVLYEELSTLYSTYVGGRPSPLPELPVQYADYAIWQRRWLRGSVLDEQLSYWRRQLLGAPSQLQLPTDRPRPVVESFRGAMHRFKLPASLTAALSELARLQGATQFMVFLAAFHVLLSRWSGQESVVVGVPIAGRRAAELERLIGFFINTLALRADVSKELSFRQLLDRMREMTLEAYENQDLPFEILVKELHPERNLTRQPLFQAMLEVENYGEQRLETPELTWAWSWTTVERASTHFDLTLYLHESEGGVSGAFEYATDLFDPSTIDRMARSFQTLLEGIVENSDRRVGQLPLLSDVERQKLRGEWSTTLAPYVAKRCVHEFFEEQVKLVSERTAVLHEGQSLTYEELNCKANQLARYLVRKGIGPDQLVAICIERSVEMVVGLLGILKAGAAYIPLDPNYPIERLQYMLEDAAPEVVLVQAKLKSTLPITRAEMIALDERWDEIAGYADSDLSPAELEVSASSLVYVIYTSGSTGRPKGTTMTHRSMGNLIEWHRRTYRAQPGQRVLQFAALSFDVAFQEIFSTLCTGGTLVLLNDEVRRDARALAELLRSQSIERLFVPPLMLQSLAEHCQATDIVPESLRDVITAGEQLRISPEISSFFKRLQGCRLHNHYGPTETHVVTALSLPEDAGEWPSLPSIGQPISNTQIYILDRQRQLAPIGVTGEIYIGGANVARGYLRRPALTAERFIADPFNEEPPSRMYQTGDLGRWRTDGSIEYLGRNDAQVKIRGFRVELAEIEAQLLRHSRVREAAALVREDSPGEKRLVAYVSPRANSSLNVEELRAHLQATLPDYMVPSAFVILQSFPLTPSGKLDRRALPAPQVEAYASEEYEAPQGEIEQTLARIWQELLQLERVGRQDNFFELGGHSLLAVKTLFRINQSCRSTLKLTDLYTSPTVRQLAAQIQEGEMQVEFVDLRRESELDEGIVAIEGTRSIPPQALMLTGATGFVGRFLLAQLLLDTAATVYCVVRASSPKEAMIRVRTILEKWDLWQEQFALRLVAIPGDLRLPRLGIDEVTYQLLSQKIDSIYHCGTSMNHLETYAMAKPANVDSAREILKLATNGRPKLINFISALGVFRGGSAKSRVVDELSPIENEIHAASNGYAASKWVAEKIFMIANQRGIPCNIFRLGFIWADRQRGRYDELQRGYRILKSSFLCGCGIRNYRHISPATPVDYAARAVLALAERHPDGSGIFHVSSPSERIEGLFERCNAIAGTSLKLLSYYEWIQEIKRLHGQGQSLPIVPLVEFAFAMDERSLIEHERRVQSEFVRFDCTRTYRELAQAGILEHPLDDDWLSLCVRDMFARDLELSRLKGAQWSSHRVREGRSEVG</sequence>
<dbReference type="InterPro" id="IPR010071">
    <property type="entry name" value="AA_adenyl_dom"/>
</dbReference>
<dbReference type="SUPFAM" id="SSF56801">
    <property type="entry name" value="Acetyl-CoA synthetase-like"/>
    <property type="match status" value="1"/>
</dbReference>
<name>A0ABS1X6K3_9GAMM</name>
<dbReference type="Pfam" id="PF13193">
    <property type="entry name" value="AMP-binding_C"/>
    <property type="match status" value="1"/>
</dbReference>
<dbReference type="CDD" id="cd05235">
    <property type="entry name" value="SDR_e1"/>
    <property type="match status" value="1"/>
</dbReference>
<dbReference type="CDD" id="cd17651">
    <property type="entry name" value="A_NRPS_VisG_like"/>
    <property type="match status" value="1"/>
</dbReference>
<dbReference type="InterPro" id="IPR045851">
    <property type="entry name" value="AMP-bd_C_sf"/>
</dbReference>
<dbReference type="Pfam" id="PF00550">
    <property type="entry name" value="PP-binding"/>
    <property type="match status" value="1"/>
</dbReference>
<dbReference type="Proteomes" id="UP000661077">
    <property type="component" value="Unassembled WGS sequence"/>
</dbReference>
<dbReference type="SUPFAM" id="SSF47336">
    <property type="entry name" value="ACP-like"/>
    <property type="match status" value="1"/>
</dbReference>
<dbReference type="Pfam" id="PF00501">
    <property type="entry name" value="AMP-binding"/>
    <property type="match status" value="1"/>
</dbReference>
<dbReference type="EMBL" id="JAEVLS010000011">
    <property type="protein sequence ID" value="MBM0108857.1"/>
    <property type="molecule type" value="Genomic_DNA"/>
</dbReference>
<evidence type="ECO:0000313" key="6">
    <source>
        <dbReference type="EMBL" id="MBM0108857.1"/>
    </source>
</evidence>
<dbReference type="InterPro" id="IPR036736">
    <property type="entry name" value="ACP-like_sf"/>
</dbReference>
<dbReference type="InterPro" id="IPR001242">
    <property type="entry name" value="Condensation_dom"/>
</dbReference>
<dbReference type="PROSITE" id="PS00012">
    <property type="entry name" value="PHOSPHOPANTETHEINE"/>
    <property type="match status" value="1"/>
</dbReference>
<organism evidence="6 7">
    <name type="scientific">Steroidobacter gossypii</name>
    <dbReference type="NCBI Taxonomy" id="2805490"/>
    <lineage>
        <taxon>Bacteria</taxon>
        <taxon>Pseudomonadati</taxon>
        <taxon>Pseudomonadota</taxon>
        <taxon>Gammaproteobacteria</taxon>
        <taxon>Steroidobacterales</taxon>
        <taxon>Steroidobacteraceae</taxon>
        <taxon>Steroidobacter</taxon>
    </lineage>
</organism>
<proteinExistence type="predicted"/>
<dbReference type="Gene3D" id="3.30.559.10">
    <property type="entry name" value="Chloramphenicol acetyltransferase-like domain"/>
    <property type="match status" value="1"/>
</dbReference>
<evidence type="ECO:0000256" key="4">
    <source>
        <dbReference type="ARBA" id="ARBA00022598"/>
    </source>
</evidence>
<dbReference type="Gene3D" id="2.30.38.10">
    <property type="entry name" value="Luciferase, Domain 3"/>
    <property type="match status" value="1"/>
</dbReference>
<dbReference type="NCBIfam" id="TIGR01746">
    <property type="entry name" value="Thioester-redct"/>
    <property type="match status" value="1"/>
</dbReference>
<keyword evidence="3" id="KW-0597">Phosphoprotein</keyword>
<dbReference type="InterPro" id="IPR023213">
    <property type="entry name" value="CAT-like_dom_sf"/>
</dbReference>
<dbReference type="InterPro" id="IPR025110">
    <property type="entry name" value="AMP-bd_C"/>
</dbReference>
<dbReference type="Gene3D" id="1.10.1200.10">
    <property type="entry name" value="ACP-like"/>
    <property type="match status" value="1"/>
</dbReference>
<protein>
    <submittedName>
        <fullName evidence="6">Amino acid adenylation domain-containing protein</fullName>
    </submittedName>
</protein>